<dbReference type="OrthoDB" id="3365698at2759"/>
<evidence type="ECO:0000313" key="2">
    <source>
        <dbReference type="Proteomes" id="UP000076738"/>
    </source>
</evidence>
<organism evidence="1 2">
    <name type="scientific">Calocera viscosa (strain TUFC12733)</name>
    <dbReference type="NCBI Taxonomy" id="1330018"/>
    <lineage>
        <taxon>Eukaryota</taxon>
        <taxon>Fungi</taxon>
        <taxon>Dikarya</taxon>
        <taxon>Basidiomycota</taxon>
        <taxon>Agaricomycotina</taxon>
        <taxon>Dacrymycetes</taxon>
        <taxon>Dacrymycetales</taxon>
        <taxon>Dacrymycetaceae</taxon>
        <taxon>Calocera</taxon>
    </lineage>
</organism>
<dbReference type="EMBL" id="KV417293">
    <property type="protein sequence ID" value="KZO94640.1"/>
    <property type="molecule type" value="Genomic_DNA"/>
</dbReference>
<accession>A0A167KGW4</accession>
<evidence type="ECO:0000313" key="1">
    <source>
        <dbReference type="EMBL" id="KZO94640.1"/>
    </source>
</evidence>
<dbReference type="Proteomes" id="UP000076738">
    <property type="component" value="Unassembled WGS sequence"/>
</dbReference>
<dbReference type="Gene3D" id="1.20.1280.50">
    <property type="match status" value="1"/>
</dbReference>
<dbReference type="InterPro" id="IPR036047">
    <property type="entry name" value="F-box-like_dom_sf"/>
</dbReference>
<proteinExistence type="predicted"/>
<dbReference type="AlphaFoldDB" id="A0A167KGW4"/>
<dbReference type="SUPFAM" id="SSF81383">
    <property type="entry name" value="F-box domain"/>
    <property type="match status" value="1"/>
</dbReference>
<protein>
    <submittedName>
        <fullName evidence="1">Uncharacterized protein</fullName>
    </submittedName>
</protein>
<name>A0A167KGW4_CALVF</name>
<keyword evidence="2" id="KW-1185">Reference proteome</keyword>
<gene>
    <name evidence="1" type="ORF">CALVIDRAFT_556164</name>
</gene>
<reference evidence="1 2" key="1">
    <citation type="journal article" date="2016" name="Mol. Biol. Evol.">
        <title>Comparative Genomics of Early-Diverging Mushroom-Forming Fungi Provides Insights into the Origins of Lignocellulose Decay Capabilities.</title>
        <authorList>
            <person name="Nagy L.G."/>
            <person name="Riley R."/>
            <person name="Tritt A."/>
            <person name="Adam C."/>
            <person name="Daum C."/>
            <person name="Floudas D."/>
            <person name="Sun H."/>
            <person name="Yadav J.S."/>
            <person name="Pangilinan J."/>
            <person name="Larsson K.H."/>
            <person name="Matsuura K."/>
            <person name="Barry K."/>
            <person name="Labutti K."/>
            <person name="Kuo R."/>
            <person name="Ohm R.A."/>
            <person name="Bhattacharya S.S."/>
            <person name="Shirouzu T."/>
            <person name="Yoshinaga Y."/>
            <person name="Martin F.M."/>
            <person name="Grigoriev I.V."/>
            <person name="Hibbett D.S."/>
        </authorList>
    </citation>
    <scope>NUCLEOTIDE SEQUENCE [LARGE SCALE GENOMIC DNA]</scope>
    <source>
        <strain evidence="1 2">TUFC12733</strain>
    </source>
</reference>
<sequence>MFSLNRSITDYVLQQRHIAIHRLNADTLLHIFSFCRDAESISVWAISHICSRWRALTLEQSSLWTRIVVDRPTVRYLGSISRSTWLDTWISRSGATRPLDIVLDLTQIRTWYHKPTSADVNNLLLVTCYQAHRWSSFTYMLGPLPEGALPTWYLRDEDIYEEIRGRLRSLPLLESIYLSQDRRSTNYGITPTHVQGLLYQGNAPRLRHMSLVNINFISEFDRPKVDHLSYTISNEDSAGAEVVLHALRAYSSVTSLDLSGWARLGMHRGPRRLVLEHLQELKVVPNQFMADVTSMLEMSNLAQLTVDGTNVINTKEVLSDAQLANVYTSYFLQDLAIRSVTFSLKTLVLYLPHEHVPWLWITLFYTLETLRIIKPAEDSFWLNCPAKMPALCRPNLQEGSPWSLPRLGLLVIEKTKSHISTTLDSTAGWRQFELRMKVHFKARWKSARRKEAAMVSLIINLIADDRKIEFGDPEGENVRE</sequence>